<feature type="chain" id="PRO_5038996249" description="Secreted protein" evidence="1">
    <location>
        <begin position="23"/>
        <end position="178"/>
    </location>
</feature>
<evidence type="ECO:0000313" key="3">
    <source>
        <dbReference type="Proteomes" id="UP000598146"/>
    </source>
</evidence>
<sequence>MNNRTVISVIVLALALSACSHSRTDGPPEVQEAWESCAAVVAADDLMLTDVGQEPLVLPRLDHDFQPVATVICGVGPRERPDGGTDLVATEKRAVDIAALVESLRLPDETPTLDACTQELPFVPWLALLDEQGRWIRPGVPVDECRKPRTEFGAAVHQLRTEQVSATVVRSLSAKASR</sequence>
<reference evidence="2" key="1">
    <citation type="submission" date="2020-11" db="EMBL/GenBank/DDBJ databases">
        <title>Isolation and identification of active actinomycetes.</title>
        <authorList>
            <person name="Sun X."/>
        </authorList>
    </citation>
    <scope>NUCLEOTIDE SEQUENCE</scope>
    <source>
        <strain evidence="2">NEAU-A11</strain>
    </source>
</reference>
<proteinExistence type="predicted"/>
<name>A0A931CJ18_9ACTN</name>
<dbReference type="EMBL" id="JADQTO010000026">
    <property type="protein sequence ID" value="MBG0567311.1"/>
    <property type="molecule type" value="Genomic_DNA"/>
</dbReference>
<protein>
    <recommendedName>
        <fullName evidence="4">Secreted protein</fullName>
    </recommendedName>
</protein>
<dbReference type="PROSITE" id="PS51257">
    <property type="entry name" value="PROKAR_LIPOPROTEIN"/>
    <property type="match status" value="1"/>
</dbReference>
<evidence type="ECO:0000313" key="2">
    <source>
        <dbReference type="EMBL" id="MBG0567311.1"/>
    </source>
</evidence>
<feature type="signal peptide" evidence="1">
    <location>
        <begin position="1"/>
        <end position="22"/>
    </location>
</feature>
<dbReference type="RefSeq" id="WP_196419082.1">
    <property type="nucleotide sequence ID" value="NZ_JADQTO010000026.1"/>
</dbReference>
<dbReference type="AlphaFoldDB" id="A0A931CJ18"/>
<accession>A0A931CJ18</accession>
<keyword evidence="1" id="KW-0732">Signal</keyword>
<comment type="caution">
    <text evidence="2">The sequence shown here is derived from an EMBL/GenBank/DDBJ whole genome shotgun (WGS) entry which is preliminary data.</text>
</comment>
<evidence type="ECO:0000256" key="1">
    <source>
        <dbReference type="SAM" id="SignalP"/>
    </source>
</evidence>
<gene>
    <name evidence="2" type="ORF">I4J89_38265</name>
</gene>
<dbReference type="Proteomes" id="UP000598146">
    <property type="component" value="Unassembled WGS sequence"/>
</dbReference>
<evidence type="ECO:0008006" key="4">
    <source>
        <dbReference type="Google" id="ProtNLM"/>
    </source>
</evidence>
<keyword evidence="3" id="KW-1185">Reference proteome</keyword>
<organism evidence="2 3">
    <name type="scientific">Actinoplanes aureus</name>
    <dbReference type="NCBI Taxonomy" id="2792083"/>
    <lineage>
        <taxon>Bacteria</taxon>
        <taxon>Bacillati</taxon>
        <taxon>Actinomycetota</taxon>
        <taxon>Actinomycetes</taxon>
        <taxon>Micromonosporales</taxon>
        <taxon>Micromonosporaceae</taxon>
        <taxon>Actinoplanes</taxon>
    </lineage>
</organism>